<accession>A0A370IBJ7</accession>
<evidence type="ECO:0000313" key="2">
    <source>
        <dbReference type="EMBL" id="RDI68098.1"/>
    </source>
</evidence>
<dbReference type="SUPFAM" id="SSF47413">
    <property type="entry name" value="lambda repressor-like DNA-binding domains"/>
    <property type="match status" value="1"/>
</dbReference>
<dbReference type="InterPro" id="IPR043917">
    <property type="entry name" value="DUF5753"/>
</dbReference>
<dbReference type="InterPro" id="IPR010982">
    <property type="entry name" value="Lambda_DNA-bd_dom_sf"/>
</dbReference>
<dbReference type="AlphaFoldDB" id="A0A370IBJ7"/>
<feature type="domain" description="HTH cro/C1-type" evidence="1">
    <location>
        <begin position="15"/>
        <end position="70"/>
    </location>
</feature>
<dbReference type="EMBL" id="QQBC01000002">
    <property type="protein sequence ID" value="RDI68098.1"/>
    <property type="molecule type" value="Genomic_DNA"/>
</dbReference>
<dbReference type="STRING" id="1210086.GCA_001613105_01076"/>
<dbReference type="Proteomes" id="UP000254869">
    <property type="component" value="Unassembled WGS sequence"/>
</dbReference>
<organism evidence="2 3">
    <name type="scientific">Nocardia pseudobrasiliensis</name>
    <dbReference type="NCBI Taxonomy" id="45979"/>
    <lineage>
        <taxon>Bacteria</taxon>
        <taxon>Bacillati</taxon>
        <taxon>Actinomycetota</taxon>
        <taxon>Actinomycetes</taxon>
        <taxon>Mycobacteriales</taxon>
        <taxon>Nocardiaceae</taxon>
        <taxon>Nocardia</taxon>
    </lineage>
</organism>
<evidence type="ECO:0000313" key="3">
    <source>
        <dbReference type="Proteomes" id="UP000254869"/>
    </source>
</evidence>
<reference evidence="2 3" key="1">
    <citation type="submission" date="2018-07" db="EMBL/GenBank/DDBJ databases">
        <title>Genomic Encyclopedia of Type Strains, Phase IV (KMG-IV): sequencing the most valuable type-strain genomes for metagenomic binning, comparative biology and taxonomic classification.</title>
        <authorList>
            <person name="Goeker M."/>
        </authorList>
    </citation>
    <scope>NUCLEOTIDE SEQUENCE [LARGE SCALE GENOMIC DNA]</scope>
    <source>
        <strain evidence="2 3">DSM 44290</strain>
    </source>
</reference>
<comment type="caution">
    <text evidence="2">The sequence shown here is derived from an EMBL/GenBank/DDBJ whole genome shotgun (WGS) entry which is preliminary data.</text>
</comment>
<dbReference type="Pfam" id="PF19054">
    <property type="entry name" value="DUF5753"/>
    <property type="match status" value="1"/>
</dbReference>
<sequence length="293" mass="33363">MANPTLASRALGRQLQKFRERAGMSEYAVARAIQTSPQTYGRLEDGVKQNVSSMWINAISDVLGVSDDERRQLHMLAEEVRKERNCDGRRWRAFINKLRPSTDRFFDLEEAARKITSVQLTLVPGLLQTVDYRRQLAWAEFPNEKSEEIEGLLGFFQQRRQRLLDPQFEFDAFIAESVLRQPTGGPGVMGDQLRHLADLAERPNVSMRVIPAGTNPIAAVVGSFLWLEFPMLPKTRLTPLPVVYVEGYTGVLYLTEDDDLSQYRSVLRTLERVALNPDATRDLVLRIARELST</sequence>
<dbReference type="PROSITE" id="PS50943">
    <property type="entry name" value="HTH_CROC1"/>
    <property type="match status" value="1"/>
</dbReference>
<dbReference type="InterPro" id="IPR001387">
    <property type="entry name" value="Cro/C1-type_HTH"/>
</dbReference>
<dbReference type="CDD" id="cd00093">
    <property type="entry name" value="HTH_XRE"/>
    <property type="match status" value="1"/>
</dbReference>
<dbReference type="Pfam" id="PF13560">
    <property type="entry name" value="HTH_31"/>
    <property type="match status" value="1"/>
</dbReference>
<protein>
    <submittedName>
        <fullName evidence="2">Helix-turn-helix protein</fullName>
    </submittedName>
</protein>
<dbReference type="GO" id="GO:0003677">
    <property type="term" value="F:DNA binding"/>
    <property type="evidence" value="ECO:0007669"/>
    <property type="project" value="InterPro"/>
</dbReference>
<dbReference type="RefSeq" id="WP_067992693.1">
    <property type="nucleotide sequence ID" value="NZ_QQBC01000002.1"/>
</dbReference>
<gene>
    <name evidence="2" type="ORF">DFR76_102499</name>
</gene>
<proteinExistence type="predicted"/>
<keyword evidence="3" id="KW-1185">Reference proteome</keyword>
<name>A0A370IBJ7_9NOCA</name>
<evidence type="ECO:0000259" key="1">
    <source>
        <dbReference type="PROSITE" id="PS50943"/>
    </source>
</evidence>
<dbReference type="Gene3D" id="1.10.260.40">
    <property type="entry name" value="lambda repressor-like DNA-binding domains"/>
    <property type="match status" value="1"/>
</dbReference>
<dbReference type="SMART" id="SM00530">
    <property type="entry name" value="HTH_XRE"/>
    <property type="match status" value="1"/>
</dbReference>